<gene>
    <name evidence="4" type="ORF">MICPUCDRAFT_22888</name>
</gene>
<dbReference type="GeneID" id="9689059"/>
<evidence type="ECO:0000313" key="5">
    <source>
        <dbReference type="Proteomes" id="UP000001876"/>
    </source>
</evidence>
<protein>
    <submittedName>
        <fullName evidence="4">Cathepsin B-like cysteine proteinase</fullName>
    </submittedName>
</protein>
<evidence type="ECO:0000313" key="4">
    <source>
        <dbReference type="EMBL" id="EEH52168.1"/>
    </source>
</evidence>
<dbReference type="SMART" id="SM00645">
    <property type="entry name" value="Pept_C1"/>
    <property type="match status" value="1"/>
</dbReference>
<evidence type="ECO:0000256" key="1">
    <source>
        <dbReference type="ARBA" id="ARBA00008455"/>
    </source>
</evidence>
<dbReference type="InterPro" id="IPR000668">
    <property type="entry name" value="Peptidase_C1A_C"/>
</dbReference>
<proteinExistence type="inferred from homology"/>
<name>C1N6V1_MICPC</name>
<dbReference type="RefSeq" id="XP_003063795.1">
    <property type="nucleotide sequence ID" value="XM_003063749.1"/>
</dbReference>
<dbReference type="OMA" id="EYRVFEM"/>
<sequence>MVDRLNAREDKTWTAAIHPGWARATRADLDLLAGWKPRVGGSGKDRHERDDDDDDPLWTRSPFASTPAAPPGAHRAASRLGGLLDGLVSFGGDRDDDQNATTVAARGAFDPVADGLPELFDARERWPRCARVVGTALDQGKCGSCWAVATAAVLTDRACIATNGALGGGGGGGEFLSASQLLSCGAADGCEGGDERDAFEYAKTHGVVTGGAYGDESTCAPYLFDACQHPCEKSPTPECPLSCVRPKGTRVEDAPAYRVKEIVSCPERDYSCVAKEIATRGPVTSYAGTIWGEFYLYDGRGVFASSGDERVRGENHGGHVVKLIGWGRDEKARGKPATAGGYHWLVVNSWRNWGNDGFGRVAVGDVGLGSTVRTAVMAPPGDAEEKDASS</sequence>
<dbReference type="AlphaFoldDB" id="C1N6V1"/>
<dbReference type="GO" id="GO:0006508">
    <property type="term" value="P:proteolysis"/>
    <property type="evidence" value="ECO:0007669"/>
    <property type="project" value="InterPro"/>
</dbReference>
<dbReference type="eggNOG" id="KOG1543">
    <property type="taxonomic scope" value="Eukaryota"/>
</dbReference>
<dbReference type="SUPFAM" id="SSF54001">
    <property type="entry name" value="Cysteine proteinases"/>
    <property type="match status" value="1"/>
</dbReference>
<feature type="domain" description="Peptidase C1A papain C-terminal" evidence="3">
    <location>
        <begin position="116"/>
        <end position="376"/>
    </location>
</feature>
<keyword evidence="5" id="KW-1185">Reference proteome</keyword>
<dbReference type="Pfam" id="PF00112">
    <property type="entry name" value="Peptidase_C1"/>
    <property type="match status" value="1"/>
</dbReference>
<organism evidence="5">
    <name type="scientific">Micromonas pusilla (strain CCMP1545)</name>
    <name type="common">Picoplanktonic green alga</name>
    <dbReference type="NCBI Taxonomy" id="564608"/>
    <lineage>
        <taxon>Eukaryota</taxon>
        <taxon>Viridiplantae</taxon>
        <taxon>Chlorophyta</taxon>
        <taxon>Mamiellophyceae</taxon>
        <taxon>Mamiellales</taxon>
        <taxon>Mamiellaceae</taxon>
        <taxon>Micromonas</taxon>
    </lineage>
</organism>
<reference evidence="4 5" key="1">
    <citation type="journal article" date="2009" name="Science">
        <title>Green evolution and dynamic adaptations revealed by genomes of the marine picoeukaryotes Micromonas.</title>
        <authorList>
            <person name="Worden A.Z."/>
            <person name="Lee J.H."/>
            <person name="Mock T."/>
            <person name="Rouze P."/>
            <person name="Simmons M.P."/>
            <person name="Aerts A.L."/>
            <person name="Allen A.E."/>
            <person name="Cuvelier M.L."/>
            <person name="Derelle E."/>
            <person name="Everett M.V."/>
            <person name="Foulon E."/>
            <person name="Grimwood J."/>
            <person name="Gundlach H."/>
            <person name="Henrissat B."/>
            <person name="Napoli C."/>
            <person name="McDonald S.M."/>
            <person name="Parker M.S."/>
            <person name="Rombauts S."/>
            <person name="Salamov A."/>
            <person name="Von Dassow P."/>
            <person name="Badger J.H."/>
            <person name="Coutinho P.M."/>
            <person name="Demir E."/>
            <person name="Dubchak I."/>
            <person name="Gentemann C."/>
            <person name="Eikrem W."/>
            <person name="Gready J.E."/>
            <person name="John U."/>
            <person name="Lanier W."/>
            <person name="Lindquist E.A."/>
            <person name="Lucas S."/>
            <person name="Mayer K.F."/>
            <person name="Moreau H."/>
            <person name="Not F."/>
            <person name="Otillar R."/>
            <person name="Panaud O."/>
            <person name="Pangilinan J."/>
            <person name="Paulsen I."/>
            <person name="Piegu B."/>
            <person name="Poliakov A."/>
            <person name="Robbens S."/>
            <person name="Schmutz J."/>
            <person name="Toulza E."/>
            <person name="Wyss T."/>
            <person name="Zelensky A."/>
            <person name="Zhou K."/>
            <person name="Armbrust E.V."/>
            <person name="Bhattacharya D."/>
            <person name="Goodenough U.W."/>
            <person name="Van de Peer Y."/>
            <person name="Grigoriev I.V."/>
        </authorList>
    </citation>
    <scope>NUCLEOTIDE SEQUENCE [LARGE SCALE GENOMIC DNA]</scope>
    <source>
        <strain evidence="4 5">CCMP1545</strain>
    </source>
</reference>
<dbReference type="STRING" id="564608.C1N6V1"/>
<dbReference type="GO" id="GO:0008234">
    <property type="term" value="F:cysteine-type peptidase activity"/>
    <property type="evidence" value="ECO:0007669"/>
    <property type="project" value="InterPro"/>
</dbReference>
<accession>C1N6V1</accession>
<dbReference type="PANTHER" id="PTHR12411">
    <property type="entry name" value="CYSTEINE PROTEASE FAMILY C1-RELATED"/>
    <property type="match status" value="1"/>
</dbReference>
<evidence type="ECO:0000259" key="3">
    <source>
        <dbReference type="SMART" id="SM00645"/>
    </source>
</evidence>
<comment type="similarity">
    <text evidence="1">Belongs to the peptidase C1 family.</text>
</comment>
<dbReference type="KEGG" id="mpp:MICPUCDRAFT_22888"/>
<dbReference type="InterPro" id="IPR000169">
    <property type="entry name" value="Pept_cys_AS"/>
</dbReference>
<dbReference type="Gene3D" id="3.90.70.10">
    <property type="entry name" value="Cysteine proteinases"/>
    <property type="match status" value="1"/>
</dbReference>
<dbReference type="InterPro" id="IPR013128">
    <property type="entry name" value="Peptidase_C1A"/>
</dbReference>
<dbReference type="EMBL" id="GG663749">
    <property type="protein sequence ID" value="EEH52168.1"/>
    <property type="molecule type" value="Genomic_DNA"/>
</dbReference>
<dbReference type="OrthoDB" id="190265at2759"/>
<evidence type="ECO:0000256" key="2">
    <source>
        <dbReference type="SAM" id="MobiDB-lite"/>
    </source>
</evidence>
<dbReference type="PROSITE" id="PS00139">
    <property type="entry name" value="THIOL_PROTEASE_CYS"/>
    <property type="match status" value="1"/>
</dbReference>
<dbReference type="InterPro" id="IPR038765">
    <property type="entry name" value="Papain-like_cys_pep_sf"/>
</dbReference>
<feature type="region of interest" description="Disordered" evidence="2">
    <location>
        <begin position="37"/>
        <end position="75"/>
    </location>
</feature>
<dbReference type="Proteomes" id="UP000001876">
    <property type="component" value="Unassembled WGS sequence"/>
</dbReference>
<dbReference type="PRINTS" id="PR00705">
    <property type="entry name" value="PAPAIN"/>
</dbReference>